<feature type="region of interest" description="Disordered" evidence="8">
    <location>
        <begin position="492"/>
        <end position="551"/>
    </location>
</feature>
<keyword evidence="5" id="KW-0539">Nucleus</keyword>
<keyword evidence="4" id="KW-0963">Cytoplasm</keyword>
<dbReference type="GO" id="GO:0005737">
    <property type="term" value="C:cytoplasm"/>
    <property type="evidence" value="ECO:0007669"/>
    <property type="project" value="UniProtKB-SubCell"/>
</dbReference>
<evidence type="ECO:0000256" key="3">
    <source>
        <dbReference type="ARBA" id="ARBA00006130"/>
    </source>
</evidence>
<evidence type="ECO:0000256" key="4">
    <source>
        <dbReference type="ARBA" id="ARBA00022490"/>
    </source>
</evidence>
<feature type="compositionally biased region" description="Acidic residues" evidence="8">
    <location>
        <begin position="535"/>
        <end position="545"/>
    </location>
</feature>
<evidence type="ECO:0000256" key="7">
    <source>
        <dbReference type="ARBA" id="ARBA00054331"/>
    </source>
</evidence>
<feature type="domain" description="Integrator complex subunit 3 N-terminal" evidence="9">
    <location>
        <begin position="60"/>
        <end position="467"/>
    </location>
</feature>
<evidence type="ECO:0000256" key="1">
    <source>
        <dbReference type="ARBA" id="ARBA00004123"/>
    </source>
</evidence>
<dbReference type="Pfam" id="PF10189">
    <property type="entry name" value="Ints3_N"/>
    <property type="match status" value="1"/>
</dbReference>
<dbReference type="InterPro" id="IPR045334">
    <property type="entry name" value="INTS3"/>
</dbReference>
<gene>
    <name evidence="11" type="ORF">PVAND_007216</name>
</gene>
<dbReference type="PANTHER" id="PTHR13587:SF7">
    <property type="entry name" value="INTEGRATOR COMPLEX SUBUNIT 3"/>
    <property type="match status" value="1"/>
</dbReference>
<keyword evidence="12" id="KW-1185">Reference proteome</keyword>
<evidence type="ECO:0000259" key="9">
    <source>
        <dbReference type="Pfam" id="PF10189"/>
    </source>
</evidence>
<evidence type="ECO:0000256" key="5">
    <source>
        <dbReference type="ARBA" id="ARBA00023242"/>
    </source>
</evidence>
<comment type="subcellular location">
    <subcellularLocation>
        <location evidence="2">Cytoplasm</location>
    </subcellularLocation>
    <subcellularLocation>
        <location evidence="1">Nucleus</location>
    </subcellularLocation>
</comment>
<name>A0A9J6C601_POLVA</name>
<feature type="domain" description="Ints3-like C-terminal" evidence="10">
    <location>
        <begin position="644"/>
        <end position="998"/>
    </location>
</feature>
<feature type="region of interest" description="Disordered" evidence="8">
    <location>
        <begin position="923"/>
        <end position="943"/>
    </location>
</feature>
<evidence type="ECO:0000256" key="8">
    <source>
        <dbReference type="SAM" id="MobiDB-lite"/>
    </source>
</evidence>
<feature type="region of interest" description="Disordered" evidence="8">
    <location>
        <begin position="1005"/>
        <end position="1074"/>
    </location>
</feature>
<evidence type="ECO:0000313" key="11">
    <source>
        <dbReference type="EMBL" id="KAG5677458.1"/>
    </source>
</evidence>
<dbReference type="AlphaFoldDB" id="A0A9J6C601"/>
<organism evidence="11 12">
    <name type="scientific">Polypedilum vanderplanki</name>
    <name type="common">Sleeping chironomid midge</name>
    <dbReference type="NCBI Taxonomy" id="319348"/>
    <lineage>
        <taxon>Eukaryota</taxon>
        <taxon>Metazoa</taxon>
        <taxon>Ecdysozoa</taxon>
        <taxon>Arthropoda</taxon>
        <taxon>Hexapoda</taxon>
        <taxon>Insecta</taxon>
        <taxon>Pterygota</taxon>
        <taxon>Neoptera</taxon>
        <taxon>Endopterygota</taxon>
        <taxon>Diptera</taxon>
        <taxon>Nematocera</taxon>
        <taxon>Chironomoidea</taxon>
        <taxon>Chironomidae</taxon>
        <taxon>Chironominae</taxon>
        <taxon>Polypedilum</taxon>
        <taxon>Polypedilum</taxon>
    </lineage>
</organism>
<dbReference type="Pfam" id="PF24566">
    <property type="entry name" value="HEAT_Ints3_C"/>
    <property type="match status" value="1"/>
</dbReference>
<evidence type="ECO:0000313" key="12">
    <source>
        <dbReference type="Proteomes" id="UP001107558"/>
    </source>
</evidence>
<dbReference type="InterPro" id="IPR056518">
    <property type="entry name" value="HEAT_Ints3_C"/>
</dbReference>
<comment type="similarity">
    <text evidence="3">Belongs to the Integrator subunit 3 family.</text>
</comment>
<dbReference type="OrthoDB" id="2021145at2759"/>
<feature type="compositionally biased region" description="Polar residues" evidence="8">
    <location>
        <begin position="929"/>
        <end position="943"/>
    </location>
</feature>
<comment type="function">
    <text evidence="7">Component of the integrator complex, a multiprotein complex that terminates RNA polymerase II (Pol II) transcription in the promoter-proximal region of genes. The integrator complex provides a quality checkpoint during transcription elongation by driving premature transcription termination of transcripts that are unfavorably configured for transcriptional elongation: the complex terminates transcription by (1) catalyzing dephosphorylation of the C-terminal domain (CTD) of Pol II subunit Polr2A/Rbp1 and Spt5, and (2) degrading the exiting nascent RNA transcript via endonuclease activity. The integrator complex is also involved in the 3'-end processing of the U7 snRNA, and also the spliceosomal snRNAs U1, U2, U4 and U5.</text>
</comment>
<evidence type="ECO:0000259" key="10">
    <source>
        <dbReference type="Pfam" id="PF24566"/>
    </source>
</evidence>
<dbReference type="Proteomes" id="UP001107558">
    <property type="component" value="Chromosome 2"/>
</dbReference>
<feature type="compositionally biased region" description="Basic and acidic residues" evidence="8">
    <location>
        <begin position="506"/>
        <end position="534"/>
    </location>
</feature>
<evidence type="ECO:0000256" key="2">
    <source>
        <dbReference type="ARBA" id="ARBA00004496"/>
    </source>
</evidence>
<protein>
    <recommendedName>
        <fullName evidence="6">SOSS complex subunit A homolog</fullName>
    </recommendedName>
</protein>
<dbReference type="PANTHER" id="PTHR13587">
    <property type="entry name" value="INTEGRATOR COMPLEX SUBUNIT 3"/>
    <property type="match status" value="1"/>
</dbReference>
<comment type="caution">
    <text evidence="11">The sequence shown here is derived from an EMBL/GenBank/DDBJ whole genome shotgun (WGS) entry which is preliminary data.</text>
</comment>
<accession>A0A9J6C601</accession>
<dbReference type="InterPro" id="IPR019333">
    <property type="entry name" value="INTS3_N"/>
</dbReference>
<proteinExistence type="inferred from homology"/>
<dbReference type="GO" id="GO:0005634">
    <property type="term" value="C:nucleus"/>
    <property type="evidence" value="ECO:0007669"/>
    <property type="project" value="UniProtKB-SubCell"/>
</dbReference>
<dbReference type="EMBL" id="JADBJN010000002">
    <property type="protein sequence ID" value="KAG5677458.1"/>
    <property type="molecule type" value="Genomic_DNA"/>
</dbReference>
<evidence type="ECO:0000256" key="6">
    <source>
        <dbReference type="ARBA" id="ARBA00032741"/>
    </source>
</evidence>
<reference evidence="11" key="1">
    <citation type="submission" date="2021-03" db="EMBL/GenBank/DDBJ databases">
        <title>Chromosome level genome of the anhydrobiotic midge Polypedilum vanderplanki.</title>
        <authorList>
            <person name="Yoshida Y."/>
            <person name="Kikawada T."/>
            <person name="Gusev O."/>
        </authorList>
    </citation>
    <scope>NUCLEOTIDE SEQUENCE</scope>
    <source>
        <strain evidence="11">NIAS01</strain>
        <tissue evidence="11">Whole body or cell culture</tissue>
    </source>
</reference>
<sequence length="1074" mass="123930">MEPAKTPASKLFIYSPIDFRDKVEERYERAFQNLQNSLHGSNAKDLNIVITSMVSLEIKQQEDLQLSIIYLMLVDTQTASLALRDLLIVTRDGLEFIIIHLTELINSKFQKLAEVAKHQVLWLFKELLKSYGSNQKINGLLWALLRQACGGDTTPKNIAWIEGILDILIEQRSRFDKFPNSVGLVAYSYVRLIEDHNSVNLIPLRNKEVKFIISLIRDRFQDIIPLGRDFIRLLQNVARIPEFQQLWKDILNNPKSLAPAFTGIFQMLSTRTSRHFIGNRITPEIENKLHFFTSSVKFGNHKKYQDWFQDRYFATPESQSLRSDVIRYIINAIHPTNELLCSDIIPRWAILGWLLTSCTNPVALTNAKLAVFYDWLCFDPLRDNIMNVEPGILVMYHSIKNVPMVSSTLLDFLCRIMKNFYPKGEDRIRAGVHNSLKVILEKQVIPNLSHLFESQKLDRELRNMIRENFREFLPSATTPYMVDNQNHFSIEADGRGSKINNSSNEIKNEDILEKSDEPKFSDDESDEKKMKIDESSDEDEDDDDLPLSKVRLKEKPLPEKIDLPSAIKDSFAKFIMTKAIGDFESFLDDYRSLPVNAQLDTEQETYVYANILSIFKSTLPEKCDLDEFENVHSLDDCEKSEKLEHKLEQSISYPIFAIYKVLYNHDEKATNKKCLVLPKIIEYCHSKLENMGFLLLFYLKVSSRLSLLKNQKVPTTFRASVYKLYYQWTKSGSQKIDIDACLERDLVLMEQYSLNIFLWLISDIYREFEQNAVNNSDILRIVVGCIDAKNLHDLICDITQGKLVMFKNDGVIDVIRESLEFETFEQMCFWQLLLAHDVPISHIQEIIPELETTNNEALINMLFILKKEEPSDELIKLLLSRETSKGDSIVTSALIHWCMDYDSQLSESIANLLISKISQNSPKKRARSLKSNSQSNSGPSTDQLLNHLEHLRKCCSYGNNSNVTAMYLHEKMQRALQQAFNHCDERQKKQYSELFSLAVEDDTTISSRRGASSRGRKPQAKKETNTNSTTNKKSIEANNSKYSSDDESDEDRSKSQKAQPAKRRKKIAQLSDSE</sequence>